<protein>
    <submittedName>
        <fullName evidence="2">Uncharacterized protein</fullName>
    </submittedName>
</protein>
<dbReference type="EMBL" id="MTYI01000027">
    <property type="protein sequence ID" value="PNP57585.1"/>
    <property type="molecule type" value="Genomic_DNA"/>
</dbReference>
<evidence type="ECO:0000313" key="2">
    <source>
        <dbReference type="EMBL" id="PNP57585.1"/>
    </source>
</evidence>
<sequence>MADAITGVSTVNEKSHGDMIEKFIKKAKKFMAKKKDHTALEEDFTKMEEALMTVKKILTVGDENLRAEKEICMVREEAIEAREKARESEEKVIKAEEKVINSKKKVIEAKHNAINDKENAIAAKERFIEAREKLIEAREKDVKIKAYTAVMGKKRDLTAMGKASEATEHKKARLGMSDGEIQANLVPATREPNTYRDNLHTEVKNKFVKFWKREAEGLQKGLDAAENAEVEIIVRAKKLTSDSCYHLYAAGIEREDAHSVIATGVRKLHEHEEFDRSIIVDLLAYLKTRP</sequence>
<dbReference type="Proteomes" id="UP000236290">
    <property type="component" value="Unassembled WGS sequence"/>
</dbReference>
<keyword evidence="1" id="KW-0175">Coiled coil</keyword>
<comment type="caution">
    <text evidence="2">The sequence shown here is derived from an EMBL/GenBank/DDBJ whole genome shotgun (WGS) entry which is preliminary data.</text>
</comment>
<reference evidence="2 3" key="1">
    <citation type="submission" date="2017-02" db="EMBL/GenBank/DDBJ databases">
        <title>Genomes of Trichoderma spp. with biocontrol activity.</title>
        <authorList>
            <person name="Gardiner D."/>
            <person name="Kazan K."/>
            <person name="Vos C."/>
            <person name="Harvey P."/>
        </authorList>
    </citation>
    <scope>NUCLEOTIDE SEQUENCE [LARGE SCALE GENOMIC DNA]</scope>
    <source>
        <strain evidence="2 3">Tr1</strain>
    </source>
</reference>
<feature type="coiled-coil region" evidence="1">
    <location>
        <begin position="78"/>
        <end position="140"/>
    </location>
</feature>
<gene>
    <name evidence="2" type="ORF">THARTR1_02583</name>
</gene>
<evidence type="ECO:0000256" key="1">
    <source>
        <dbReference type="SAM" id="Coils"/>
    </source>
</evidence>
<dbReference type="AlphaFoldDB" id="A0A2K0UIK7"/>
<organism evidence="2 3">
    <name type="scientific">Trichoderma harzianum</name>
    <name type="common">Hypocrea lixii</name>
    <dbReference type="NCBI Taxonomy" id="5544"/>
    <lineage>
        <taxon>Eukaryota</taxon>
        <taxon>Fungi</taxon>
        <taxon>Dikarya</taxon>
        <taxon>Ascomycota</taxon>
        <taxon>Pezizomycotina</taxon>
        <taxon>Sordariomycetes</taxon>
        <taxon>Hypocreomycetidae</taxon>
        <taxon>Hypocreales</taxon>
        <taxon>Hypocreaceae</taxon>
        <taxon>Trichoderma</taxon>
    </lineage>
</organism>
<accession>A0A2K0UIK7</accession>
<name>A0A2K0UIK7_TRIHA</name>
<proteinExistence type="predicted"/>
<dbReference type="OrthoDB" id="10503130at2759"/>
<evidence type="ECO:0000313" key="3">
    <source>
        <dbReference type="Proteomes" id="UP000236290"/>
    </source>
</evidence>